<dbReference type="InterPro" id="IPR011009">
    <property type="entry name" value="Kinase-like_dom_sf"/>
</dbReference>
<dbReference type="Gene3D" id="3.30.200.20">
    <property type="entry name" value="Phosphorylase Kinase, domain 1"/>
    <property type="match status" value="1"/>
</dbReference>
<dbReference type="Gene3D" id="1.10.510.10">
    <property type="entry name" value="Transferase(Phosphotransferase) domain 1"/>
    <property type="match status" value="1"/>
</dbReference>
<dbReference type="GO" id="GO:0005524">
    <property type="term" value="F:ATP binding"/>
    <property type="evidence" value="ECO:0007669"/>
    <property type="project" value="UniProtKB-KW"/>
</dbReference>
<evidence type="ECO:0000259" key="7">
    <source>
        <dbReference type="PROSITE" id="PS50011"/>
    </source>
</evidence>
<comment type="caution">
    <text evidence="9">The sequence shown here is derived from an EMBL/GenBank/DDBJ whole genome shotgun (WGS) entry which is preliminary data.</text>
</comment>
<dbReference type="STRING" id="1033802.SSPSH_002936"/>
<evidence type="ECO:0000259" key="8">
    <source>
        <dbReference type="PROSITE" id="PS51746"/>
    </source>
</evidence>
<keyword evidence="6" id="KW-0472">Membrane</keyword>
<dbReference type="InterPro" id="IPR000719">
    <property type="entry name" value="Prot_kinase_dom"/>
</dbReference>
<dbReference type="Proteomes" id="UP000006242">
    <property type="component" value="Unassembled WGS sequence"/>
</dbReference>
<keyword evidence="3 9" id="KW-0418">Kinase</keyword>
<dbReference type="PROSITE" id="PS00109">
    <property type="entry name" value="PROTEIN_KINASE_TYR"/>
    <property type="match status" value="1"/>
</dbReference>
<dbReference type="InterPro" id="IPR036457">
    <property type="entry name" value="PPM-type-like_dom_sf"/>
</dbReference>
<feature type="domain" description="PPM-type phosphatase" evidence="8">
    <location>
        <begin position="8"/>
        <end position="239"/>
    </location>
</feature>
<dbReference type="AlphaFoldDB" id="U2FPT2"/>
<dbReference type="EC" id="2.7.11.1" evidence="9"/>
<feature type="compositionally biased region" description="Polar residues" evidence="5">
    <location>
        <begin position="1"/>
        <end position="14"/>
    </location>
</feature>
<evidence type="ECO:0000256" key="3">
    <source>
        <dbReference type="ARBA" id="ARBA00022777"/>
    </source>
</evidence>
<dbReference type="eggNOG" id="COG0631">
    <property type="taxonomic scope" value="Bacteria"/>
</dbReference>
<evidence type="ECO:0000256" key="5">
    <source>
        <dbReference type="SAM" id="MobiDB-lite"/>
    </source>
</evidence>
<reference evidence="9 10" key="1">
    <citation type="journal article" date="2011" name="J. Bacteriol.">
        <title>Genome sequence of Salinisphaera shabanensis, a gammaproteobacterium from the harsh, variable environment of the brine-seawater interface of the Shaban Deep in the Red Sea.</title>
        <authorList>
            <person name="Antunes A."/>
            <person name="Alam I."/>
            <person name="Bajic V.B."/>
            <person name="Stingl U."/>
        </authorList>
    </citation>
    <scope>NUCLEOTIDE SEQUENCE [LARGE SCALE GENOMIC DNA]</scope>
    <source>
        <strain evidence="9 10">E1L3A</strain>
    </source>
</reference>
<reference evidence="9 10" key="2">
    <citation type="journal article" date="2013" name="PLoS ONE">
        <title>INDIGO - INtegrated Data Warehouse of MIcrobial GenOmes with Examples from the Red Sea Extremophiles.</title>
        <authorList>
            <person name="Alam I."/>
            <person name="Antunes A."/>
            <person name="Kamau A.A."/>
            <person name="Ba Alawi W."/>
            <person name="Kalkatawi M."/>
            <person name="Stingl U."/>
            <person name="Bajic V.B."/>
        </authorList>
    </citation>
    <scope>NUCLEOTIDE SEQUENCE [LARGE SCALE GENOMIC DNA]</scope>
    <source>
        <strain evidence="9 10">E1L3A</strain>
    </source>
</reference>
<evidence type="ECO:0000313" key="10">
    <source>
        <dbReference type="Proteomes" id="UP000006242"/>
    </source>
</evidence>
<evidence type="ECO:0000256" key="2">
    <source>
        <dbReference type="ARBA" id="ARBA00022741"/>
    </source>
</evidence>
<dbReference type="PROSITE" id="PS51746">
    <property type="entry name" value="PPM_2"/>
    <property type="match status" value="1"/>
</dbReference>
<dbReference type="SUPFAM" id="SSF81606">
    <property type="entry name" value="PP2C-like"/>
    <property type="match status" value="1"/>
</dbReference>
<protein>
    <submittedName>
        <fullName evidence="9">Serine-threonine-protein kinase PpkA</fullName>
        <ecNumber evidence="9">2.7.11.1</ecNumber>
    </submittedName>
</protein>
<dbReference type="EMBL" id="AFNV02000022">
    <property type="protein sequence ID" value="ERJ18159.1"/>
    <property type="molecule type" value="Genomic_DNA"/>
</dbReference>
<proteinExistence type="predicted"/>
<dbReference type="SMART" id="SM00332">
    <property type="entry name" value="PP2Cc"/>
    <property type="match status" value="1"/>
</dbReference>
<accession>U2FPT2</accession>
<dbReference type="Pfam" id="PF13672">
    <property type="entry name" value="PP2C_2"/>
    <property type="match status" value="1"/>
</dbReference>
<dbReference type="SMART" id="SM00331">
    <property type="entry name" value="PP2C_SIG"/>
    <property type="match status" value="1"/>
</dbReference>
<dbReference type="CDD" id="cd14014">
    <property type="entry name" value="STKc_PknB_like"/>
    <property type="match status" value="1"/>
</dbReference>
<keyword evidence="2" id="KW-0547">Nucleotide-binding</keyword>
<name>U2FPT2_9GAMM</name>
<dbReference type="InterPro" id="IPR001932">
    <property type="entry name" value="PPM-type_phosphatase-like_dom"/>
</dbReference>
<evidence type="ECO:0000256" key="4">
    <source>
        <dbReference type="ARBA" id="ARBA00022840"/>
    </source>
</evidence>
<keyword evidence="4" id="KW-0067">ATP-binding</keyword>
<dbReference type="PANTHER" id="PTHR43289">
    <property type="entry name" value="MITOGEN-ACTIVATED PROTEIN KINASE KINASE KINASE 20-RELATED"/>
    <property type="match status" value="1"/>
</dbReference>
<organism evidence="9 10">
    <name type="scientific">Salinisphaera shabanensis E1L3A</name>
    <dbReference type="NCBI Taxonomy" id="1033802"/>
    <lineage>
        <taxon>Bacteria</taxon>
        <taxon>Pseudomonadati</taxon>
        <taxon>Pseudomonadota</taxon>
        <taxon>Gammaproteobacteria</taxon>
        <taxon>Salinisphaerales</taxon>
        <taxon>Salinisphaeraceae</taxon>
        <taxon>Salinisphaera</taxon>
    </lineage>
</organism>
<dbReference type="Gene3D" id="3.60.40.10">
    <property type="entry name" value="PPM-type phosphatase domain"/>
    <property type="match status" value="1"/>
</dbReference>
<dbReference type="PANTHER" id="PTHR43289:SF6">
    <property type="entry name" value="SERINE_THREONINE-PROTEIN KINASE NEKL-3"/>
    <property type="match status" value="1"/>
</dbReference>
<keyword evidence="10" id="KW-1185">Reference proteome</keyword>
<dbReference type="SUPFAM" id="SSF56112">
    <property type="entry name" value="Protein kinase-like (PK-like)"/>
    <property type="match status" value="1"/>
</dbReference>
<gene>
    <name evidence="9" type="ORF">SSPSH_002936</name>
</gene>
<feature type="domain" description="Protein kinase" evidence="7">
    <location>
        <begin position="272"/>
        <end position="537"/>
    </location>
</feature>
<feature type="transmembrane region" description="Helical" evidence="6">
    <location>
        <begin position="555"/>
        <end position="575"/>
    </location>
</feature>
<evidence type="ECO:0000256" key="6">
    <source>
        <dbReference type="SAM" id="Phobius"/>
    </source>
</evidence>
<keyword evidence="6" id="KW-0812">Transmembrane</keyword>
<keyword evidence="6" id="KW-1133">Transmembrane helix</keyword>
<dbReference type="GO" id="GO:0004674">
    <property type="term" value="F:protein serine/threonine kinase activity"/>
    <property type="evidence" value="ECO:0007669"/>
    <property type="project" value="UniProtKB-EC"/>
</dbReference>
<dbReference type="InterPro" id="IPR008266">
    <property type="entry name" value="Tyr_kinase_AS"/>
</dbReference>
<dbReference type="CDD" id="cd00143">
    <property type="entry name" value="PP2Cc"/>
    <property type="match status" value="1"/>
</dbReference>
<evidence type="ECO:0000256" key="1">
    <source>
        <dbReference type="ARBA" id="ARBA00022679"/>
    </source>
</evidence>
<dbReference type="eggNOG" id="COG0515">
    <property type="taxonomic scope" value="Bacteria"/>
</dbReference>
<dbReference type="RefSeq" id="WP_006912387.1">
    <property type="nucleotide sequence ID" value="NZ_AFNV02000022.1"/>
</dbReference>
<dbReference type="Pfam" id="PF00069">
    <property type="entry name" value="Pkinase"/>
    <property type="match status" value="1"/>
</dbReference>
<evidence type="ECO:0000313" key="9">
    <source>
        <dbReference type="EMBL" id="ERJ18159.1"/>
    </source>
</evidence>
<keyword evidence="1 9" id="KW-0808">Transferase</keyword>
<feature type="region of interest" description="Disordered" evidence="5">
    <location>
        <begin position="1"/>
        <end position="23"/>
    </location>
</feature>
<sequence length="577" mass="63733">MSTSLAVTVGQASSAGRKPRNQDFHGLRRAQGTALQSKGIALAIADGISSSDVSHIASETAVSGFLEDYYCTSDAWSVCNAAQRVIAAINSWLYAQTRQSQYREDADRGYVCTFSAIVFKAASAYLFHVGDARIYRLRDQALERLTEDHRVQMSRYESYLARALGINNQVEIDYQRLALDVGDVFILATDGVYEYMDDATLIDTIAVHEHDLDTAAARIVDMAYEHGSHDNLTVQIVRVDSLDAQDPDDIAGRLTELAFPPALEARMTFEGYDIVRALNISGRSHVFLARDGDSGEPVALKIPASDLKADPVLLERFLLEEWIARRIDSPYVLKASPPRRKPAHVYVAMEYVEGQTLTQWMVDHPKPDMASVRPIVEQIGKGVLAFHRQEMIHQDLRPDNILIDTLGTVKIIDFGAVEVAGIRESAGRHGSDDVLGTSQYAAPEYFIGGQGTTRSDVYSLGVITYQMLTGQLPYGPNVSRARSSADLNRLSYPSAITCNADVPAWVDGALRKALHPNPIQRYAEVAEFVYDLRHPRGELVADHRLPLIDRDPNRFWKGLSALLGLAVAGLLVYIANI</sequence>
<dbReference type="OrthoDB" id="9801841at2"/>
<dbReference type="PROSITE" id="PS50011">
    <property type="entry name" value="PROTEIN_KINASE_DOM"/>
    <property type="match status" value="1"/>
</dbReference>